<dbReference type="GO" id="GO:0006109">
    <property type="term" value="P:regulation of carbohydrate metabolic process"/>
    <property type="evidence" value="ECO:0007669"/>
    <property type="project" value="InterPro"/>
</dbReference>
<keyword evidence="2" id="KW-0808">Transferase</keyword>
<dbReference type="AlphaFoldDB" id="A0A1I3LFY3"/>
<dbReference type="GO" id="GO:0000155">
    <property type="term" value="F:phosphorelay sensor kinase activity"/>
    <property type="evidence" value="ECO:0007669"/>
    <property type="project" value="InterPro"/>
</dbReference>
<proteinExistence type="predicted"/>
<evidence type="ECO:0000313" key="3">
    <source>
        <dbReference type="Proteomes" id="UP000199110"/>
    </source>
</evidence>
<evidence type="ECO:0000313" key="2">
    <source>
        <dbReference type="EMBL" id="SFI83663.1"/>
    </source>
</evidence>
<name>A0A1I3LFY3_9RHOB</name>
<dbReference type="Pfam" id="PF07475">
    <property type="entry name" value="Hpr_kinase_C"/>
    <property type="match status" value="1"/>
</dbReference>
<gene>
    <name evidence="2" type="ORF">SAMN04488095_1511</name>
</gene>
<keyword evidence="3" id="KW-1185">Reference proteome</keyword>
<keyword evidence="2" id="KW-0418">Kinase</keyword>
<dbReference type="EMBL" id="FORA01000002">
    <property type="protein sequence ID" value="SFI83663.1"/>
    <property type="molecule type" value="Genomic_DNA"/>
</dbReference>
<sequence length="149" mass="15244">MPTATDIPQMSPLPDGRFCVHGTAVVLGQRAVLLLGPTGAGKSGLAAQLIAHGGRLISDDLVVLEPTARGTTCLRPEGAPEAMELRGFGIAATPVVGSAPLALAVLLGASGPRLPEGETWGPEGGKVPFVRHPTTADLAAKILIWMRAE</sequence>
<feature type="domain" description="HPr kinase/phosphorylase C-terminal" evidence="1">
    <location>
        <begin position="19"/>
        <end position="90"/>
    </location>
</feature>
<organism evidence="2 3">
    <name type="scientific">Jannaschia pohangensis</name>
    <dbReference type="NCBI Taxonomy" id="390807"/>
    <lineage>
        <taxon>Bacteria</taxon>
        <taxon>Pseudomonadati</taxon>
        <taxon>Pseudomonadota</taxon>
        <taxon>Alphaproteobacteria</taxon>
        <taxon>Rhodobacterales</taxon>
        <taxon>Roseobacteraceae</taxon>
        <taxon>Jannaschia</taxon>
    </lineage>
</organism>
<dbReference type="InterPro" id="IPR027417">
    <property type="entry name" value="P-loop_NTPase"/>
</dbReference>
<dbReference type="STRING" id="390807.SAMN04488095_1511"/>
<dbReference type="RefSeq" id="WP_342707302.1">
    <property type="nucleotide sequence ID" value="NZ_FORA01000002.1"/>
</dbReference>
<protein>
    <submittedName>
        <fullName evidence="2">Hpr(Ser) kinase/phosphatase</fullName>
    </submittedName>
</protein>
<accession>A0A1I3LFY3</accession>
<dbReference type="Gene3D" id="3.40.50.300">
    <property type="entry name" value="P-loop containing nucleotide triphosphate hydrolases"/>
    <property type="match status" value="1"/>
</dbReference>
<dbReference type="GO" id="GO:0005524">
    <property type="term" value="F:ATP binding"/>
    <property type="evidence" value="ECO:0007669"/>
    <property type="project" value="InterPro"/>
</dbReference>
<dbReference type="Proteomes" id="UP000199110">
    <property type="component" value="Unassembled WGS sequence"/>
</dbReference>
<evidence type="ECO:0000259" key="1">
    <source>
        <dbReference type="Pfam" id="PF07475"/>
    </source>
</evidence>
<dbReference type="SUPFAM" id="SSF53795">
    <property type="entry name" value="PEP carboxykinase-like"/>
    <property type="match status" value="1"/>
</dbReference>
<reference evidence="2 3" key="1">
    <citation type="submission" date="2016-10" db="EMBL/GenBank/DDBJ databases">
        <authorList>
            <person name="de Groot N.N."/>
        </authorList>
    </citation>
    <scope>NUCLEOTIDE SEQUENCE [LARGE SCALE GENOMIC DNA]</scope>
    <source>
        <strain evidence="2 3">DSM 19073</strain>
    </source>
</reference>
<dbReference type="InterPro" id="IPR011104">
    <property type="entry name" value="Hpr_kin/Pase_C"/>
</dbReference>